<feature type="region of interest" description="Disordered" evidence="1">
    <location>
        <begin position="226"/>
        <end position="259"/>
    </location>
</feature>
<sequence>MTSIPSLPDPSLLTGASASQVRSALTASRLATLLPLSDVPESGMQSTSGGTVEARGLGQATAAGTPGGPLAAGGSTRETLSWTARTILDLVERTDGTAVRGGQPLLPAAPAGAAAAATLRSALTMLVNQSGMFYESHLAQWFNGARSLDALRQEPQGRLPAAPRPDAQDGAAAGTTAQAAQAAPAATPDARPAPPVLLLPAPTPAPAPADAAARPALPAGETLLAAQPDGDTDAASHSPPRPAQPDGHAAQPGAAAPRPGNLAAEAYAAVARGTARPARELQATGSDSAAQPARAGVPDAQEAARGAAPIIHPASENLVRQQLDLLASQQFRWTGEAWPGVPLDWEIQPQTWDDTGGGATDRAWSTRLRLTLPNLGEVEARLSLHGTGLQALLLTPDRAVATRLNAERSALAGNLSANGLVLMRLDVEALPASTQEAAP</sequence>
<feature type="region of interest" description="Disordered" evidence="1">
    <location>
        <begin position="275"/>
        <end position="304"/>
    </location>
</feature>
<evidence type="ECO:0000256" key="1">
    <source>
        <dbReference type="SAM" id="MobiDB-lite"/>
    </source>
</evidence>
<organism evidence="3 4">
    <name type="scientific">Cupriavidus malaysiensis</name>
    <dbReference type="NCBI Taxonomy" id="367825"/>
    <lineage>
        <taxon>Bacteria</taxon>
        <taxon>Pseudomonadati</taxon>
        <taxon>Pseudomonadota</taxon>
        <taxon>Betaproteobacteria</taxon>
        <taxon>Burkholderiales</taxon>
        <taxon>Burkholderiaceae</taxon>
        <taxon>Cupriavidus</taxon>
    </lineage>
</organism>
<name>A0ABN4TXV7_9BURK</name>
<feature type="compositionally biased region" description="Pro residues" evidence="1">
    <location>
        <begin position="191"/>
        <end position="207"/>
    </location>
</feature>
<proteinExistence type="predicted"/>
<keyword evidence="4" id="KW-1185">Reference proteome</keyword>
<dbReference type="EMBL" id="CP017755">
    <property type="protein sequence ID" value="AOZ10208.1"/>
    <property type="molecule type" value="Genomic_DNA"/>
</dbReference>
<accession>A0ABN4TXV7</accession>
<dbReference type="RefSeq" id="WP_071072718.1">
    <property type="nucleotide sequence ID" value="NZ_CP017755.1"/>
</dbReference>
<dbReference type="Gene3D" id="3.30.750.140">
    <property type="match status" value="1"/>
</dbReference>
<evidence type="ECO:0000313" key="4">
    <source>
        <dbReference type="Proteomes" id="UP000177515"/>
    </source>
</evidence>
<reference evidence="3 4" key="1">
    <citation type="submission" date="2016-10" db="EMBL/GenBank/DDBJ databases">
        <title>Complete genome sequences of three Cupriavidus strains isolated from various Malaysian environments.</title>
        <authorList>
            <person name="Abdullah A.A.-A."/>
            <person name="Shafie N.A.H."/>
            <person name="Lau N.S."/>
        </authorList>
    </citation>
    <scope>NUCLEOTIDE SEQUENCE [LARGE SCALE GENOMIC DNA]</scope>
    <source>
        <strain evidence="3 4">USMAA1020</strain>
    </source>
</reference>
<feature type="compositionally biased region" description="Low complexity" evidence="1">
    <location>
        <begin position="168"/>
        <end position="190"/>
    </location>
</feature>
<protein>
    <recommendedName>
        <fullName evidence="2">Flagellar hook-length control protein-like C-terminal domain-containing protein</fullName>
    </recommendedName>
</protein>
<dbReference type="Proteomes" id="UP000177515">
    <property type="component" value="Chromosome 2"/>
</dbReference>
<dbReference type="Pfam" id="PF02120">
    <property type="entry name" value="Flg_hook"/>
    <property type="match status" value="1"/>
</dbReference>
<dbReference type="InterPro" id="IPR021136">
    <property type="entry name" value="Flagellar_hook_control-like_C"/>
</dbReference>
<gene>
    <name evidence="3" type="ORF">BKK80_31815</name>
</gene>
<evidence type="ECO:0000259" key="2">
    <source>
        <dbReference type="Pfam" id="PF02120"/>
    </source>
</evidence>
<feature type="region of interest" description="Disordered" evidence="1">
    <location>
        <begin position="157"/>
        <end position="213"/>
    </location>
</feature>
<dbReference type="InterPro" id="IPR038610">
    <property type="entry name" value="FliK-like_C_sf"/>
</dbReference>
<feature type="compositionally biased region" description="Low complexity" evidence="1">
    <location>
        <begin position="244"/>
        <end position="259"/>
    </location>
</feature>
<feature type="domain" description="Flagellar hook-length control protein-like C-terminal" evidence="2">
    <location>
        <begin position="360"/>
        <end position="431"/>
    </location>
</feature>
<evidence type="ECO:0000313" key="3">
    <source>
        <dbReference type="EMBL" id="AOZ10208.1"/>
    </source>
</evidence>